<proteinExistence type="predicted"/>
<dbReference type="EMBL" id="CM039173">
    <property type="protein sequence ID" value="KAH9770030.1"/>
    <property type="molecule type" value="Genomic_DNA"/>
</dbReference>
<comment type="caution">
    <text evidence="1">The sequence shown here is derived from an EMBL/GenBank/DDBJ whole genome shotgun (WGS) entry which is preliminary data.</text>
</comment>
<organism evidence="1 2">
    <name type="scientific">Citrus sinensis</name>
    <name type="common">Sweet orange</name>
    <name type="synonym">Citrus aurantium var. sinensis</name>
    <dbReference type="NCBI Taxonomy" id="2711"/>
    <lineage>
        <taxon>Eukaryota</taxon>
        <taxon>Viridiplantae</taxon>
        <taxon>Streptophyta</taxon>
        <taxon>Embryophyta</taxon>
        <taxon>Tracheophyta</taxon>
        <taxon>Spermatophyta</taxon>
        <taxon>Magnoliopsida</taxon>
        <taxon>eudicotyledons</taxon>
        <taxon>Gunneridae</taxon>
        <taxon>Pentapetalae</taxon>
        <taxon>rosids</taxon>
        <taxon>malvids</taxon>
        <taxon>Sapindales</taxon>
        <taxon>Rutaceae</taxon>
        <taxon>Aurantioideae</taxon>
        <taxon>Citrus</taxon>
    </lineage>
</organism>
<name>A0ACB8LA10_CITSI</name>
<dbReference type="Proteomes" id="UP000829398">
    <property type="component" value="Chromosome 4"/>
</dbReference>
<accession>A0ACB8LA10</accession>
<sequence>MPRGLGMNQTAVMPLAAADGTHMVGPTPLNGTLCLYVLYFSSTLEEKKPPAAEEKKPEEAKKEEAAEKPQEKPAAAEEKKPAPEESKDAKAAKEEQSPPPPKEIVLKVYMHCEGCARKVRRCLKGFEGVEDVITDCKTHKVIVKGEKADPLKVLDRVQRKSHRQVELLSPIPKPPAAEEEKKAEEKAPPKPEEKKEEPQVIIVVLKVHMHCEGCSLEIKKRILRMEGVESAEPDLKNSQVTVKGVFDPPKLVDYVYKRTGKHAVIVKQEPEKKEEKGGGGDGGGGDGAANKEEKKGGGGGENKENKAAAGEQENQEKKEGDNKKSNDDEAKAAAADATAATEETTVVELKKNINEYYYYPQRYAMEMYAYPPQIFSDENPNACSVM</sequence>
<protein>
    <submittedName>
        <fullName evidence="1">Heavy metal-associated isoprenylated plant protein 7</fullName>
    </submittedName>
</protein>
<gene>
    <name evidence="1" type="ORF">KPL71_012228</name>
</gene>
<evidence type="ECO:0000313" key="2">
    <source>
        <dbReference type="Proteomes" id="UP000829398"/>
    </source>
</evidence>
<keyword evidence="2" id="KW-1185">Reference proteome</keyword>
<evidence type="ECO:0000313" key="1">
    <source>
        <dbReference type="EMBL" id="KAH9770030.1"/>
    </source>
</evidence>
<reference evidence="2" key="1">
    <citation type="journal article" date="2023" name="Hortic. Res.">
        <title>A chromosome-level phased genome enabling allele-level studies in sweet orange: a case study on citrus Huanglongbing tolerance.</title>
        <authorList>
            <person name="Wu B."/>
            <person name="Yu Q."/>
            <person name="Deng Z."/>
            <person name="Duan Y."/>
            <person name="Luo F."/>
            <person name="Gmitter F. Jr."/>
        </authorList>
    </citation>
    <scope>NUCLEOTIDE SEQUENCE [LARGE SCALE GENOMIC DNA]</scope>
    <source>
        <strain evidence="2">cv. Valencia</strain>
    </source>
</reference>